<dbReference type="PIRSF" id="PIRSF006078">
    <property type="entry name" value="GlxK"/>
    <property type="match status" value="1"/>
</dbReference>
<reference evidence="5 6" key="1">
    <citation type="submission" date="2021-03" db="EMBL/GenBank/DDBJ databases">
        <title>Sequencing the genomes of 1000 actinobacteria strains.</title>
        <authorList>
            <person name="Klenk H.-P."/>
        </authorList>
    </citation>
    <scope>NUCLEOTIDE SEQUENCE [LARGE SCALE GENOMIC DNA]</scope>
    <source>
        <strain evidence="5 6">DSM 15454</strain>
    </source>
</reference>
<dbReference type="Proteomes" id="UP000766570">
    <property type="component" value="Unassembled WGS sequence"/>
</dbReference>
<dbReference type="EC" id="2.7.1.31" evidence="5"/>
<dbReference type="InterPro" id="IPR036129">
    <property type="entry name" value="Glycerate_kinase_sf"/>
</dbReference>
<keyword evidence="3 4" id="KW-0418">Kinase</keyword>
<sequence>MSIDLLGLEPWKWRRGRLLTHPPTKGPPMTLDAKHQSPALSIAIVPDSFKGSAGAGAVAQAMARGARAAAQASGRDVDITTLPFADGGEGTLDAVMDAWKTEARSVATTDALGRRVTARYGLSRDGTTAIIEAAEANGLPAVSDVPLRPLDASTYGIGALVDEALTEGATEIVLCLGGSATTDGGTGLFNALGARFMDAHGNQLPPGGGSLEQLASIDVSGVDARVFEVSWKIACDVTDPLVGPLGAAAVFGPQKGAKDADIDVLDAGLRRLAAVIGEVTGRHLGEAPGMGAAGGLAVSLAGFCEVELVPGWELVARILNAREILEAADLVITGEGRLDSQSLHGKVVNGVRLASRPETDVIVIAGSVELSPEELAEAGILAAYSIAHGPASLKELSEGAIELITHTSYSVVRTYLAVAVPYLKKRLTVP</sequence>
<protein>
    <submittedName>
        <fullName evidence="5">Glycerate kinase</fullName>
        <ecNumber evidence="5">2.7.1.31</ecNumber>
    </submittedName>
</protein>
<keyword evidence="2 4" id="KW-0808">Transferase</keyword>
<dbReference type="PANTHER" id="PTHR21599:SF0">
    <property type="entry name" value="GLYCERATE KINASE"/>
    <property type="match status" value="1"/>
</dbReference>
<dbReference type="EMBL" id="JAGIOE010000001">
    <property type="protein sequence ID" value="MBP2372959.1"/>
    <property type="molecule type" value="Genomic_DNA"/>
</dbReference>
<dbReference type="GO" id="GO:0008887">
    <property type="term" value="F:glycerate kinase activity"/>
    <property type="evidence" value="ECO:0007669"/>
    <property type="project" value="UniProtKB-EC"/>
</dbReference>
<comment type="caution">
    <text evidence="5">The sequence shown here is derived from an EMBL/GenBank/DDBJ whole genome shotgun (WGS) entry which is preliminary data.</text>
</comment>
<dbReference type="RefSeq" id="WP_245348005.1">
    <property type="nucleotide sequence ID" value="NZ_BAAAMI010000019.1"/>
</dbReference>
<evidence type="ECO:0000256" key="3">
    <source>
        <dbReference type="ARBA" id="ARBA00022777"/>
    </source>
</evidence>
<dbReference type="Gene3D" id="3.40.50.10350">
    <property type="entry name" value="Glycerate kinase, domain 1"/>
    <property type="match status" value="1"/>
</dbReference>
<dbReference type="NCBIfam" id="TIGR00045">
    <property type="entry name" value="glycerate kinase"/>
    <property type="match status" value="1"/>
</dbReference>
<name>A0ABS4W9T3_9MICC</name>
<accession>A0ABS4W9T3</accession>
<evidence type="ECO:0000313" key="5">
    <source>
        <dbReference type="EMBL" id="MBP2372959.1"/>
    </source>
</evidence>
<dbReference type="PANTHER" id="PTHR21599">
    <property type="entry name" value="GLYCERATE KINASE"/>
    <property type="match status" value="1"/>
</dbReference>
<dbReference type="Gene3D" id="3.90.1510.10">
    <property type="entry name" value="Glycerate kinase, domain 2"/>
    <property type="match status" value="1"/>
</dbReference>
<evidence type="ECO:0000313" key="6">
    <source>
        <dbReference type="Proteomes" id="UP000766570"/>
    </source>
</evidence>
<evidence type="ECO:0000256" key="2">
    <source>
        <dbReference type="ARBA" id="ARBA00022679"/>
    </source>
</evidence>
<dbReference type="InterPro" id="IPR018197">
    <property type="entry name" value="Glycerate_kinase_RE-like"/>
</dbReference>
<comment type="similarity">
    <text evidence="1 4">Belongs to the glycerate kinase type-1 family.</text>
</comment>
<evidence type="ECO:0000256" key="1">
    <source>
        <dbReference type="ARBA" id="ARBA00006284"/>
    </source>
</evidence>
<dbReference type="Pfam" id="PF02595">
    <property type="entry name" value="Gly_kinase"/>
    <property type="match status" value="1"/>
</dbReference>
<proteinExistence type="inferred from homology"/>
<evidence type="ECO:0000256" key="4">
    <source>
        <dbReference type="PIRNR" id="PIRNR006078"/>
    </source>
</evidence>
<dbReference type="InterPro" id="IPR018193">
    <property type="entry name" value="Glyc_kinase_flavodox-like_fold"/>
</dbReference>
<dbReference type="InterPro" id="IPR004381">
    <property type="entry name" value="Glycerate_kinase"/>
</dbReference>
<dbReference type="SUPFAM" id="SSF110738">
    <property type="entry name" value="Glycerate kinase I"/>
    <property type="match status" value="1"/>
</dbReference>
<keyword evidence="6" id="KW-1185">Reference proteome</keyword>
<organism evidence="5 6">
    <name type="scientific">Paeniglutamicibacter psychrophenolicus</name>
    <dbReference type="NCBI Taxonomy" id="257454"/>
    <lineage>
        <taxon>Bacteria</taxon>
        <taxon>Bacillati</taxon>
        <taxon>Actinomycetota</taxon>
        <taxon>Actinomycetes</taxon>
        <taxon>Micrococcales</taxon>
        <taxon>Micrococcaceae</taxon>
        <taxon>Paeniglutamicibacter</taxon>
    </lineage>
</organism>
<gene>
    <name evidence="5" type="ORF">JOF46_000871</name>
</gene>